<evidence type="ECO:0000256" key="1">
    <source>
        <dbReference type="SAM" id="Phobius"/>
    </source>
</evidence>
<sequence length="462" mass="55599">MAKPTKINWNEKIPEISKKIEEIKITSFYMLSTDLYKIDNNKLIKIITQKFENHPATIAILISTKDNELYEKKHELWKLPDELLHLENKVIEKTNYYFDLYFSKLEKNKQNYLQNSESNQFIKFIFTPLIEVDENEELYFFFITLTIFQNGSIVIELFEDLRSSFYLPDFFHPYTKMKMKIFPDFNQKSTTYSTNPNQQIDDMLRYIKKELSSINGGIHLSERFFILHFIMNMDEMNKLEFFKTDKLHTWMINAPYNLKSLSSSTKSKYYTTNFYDFDTIRYINKGAIYIIWNTESTNEFESNFLSQASFFLASATPLFQLITLDETIMDGIEKFQLSNNKQLIKFNEWAHNFKRSFLYIYRLNHFAITDLFNHLQTTSYFKHNEYMEKIKQEEFNLLKERNQYNDFFRNRIMEVILFMIGSVSILQIVDIFTDSLKIIWISLTVLIIILILVFIVLFRKRK</sequence>
<protein>
    <submittedName>
        <fullName evidence="2">Uncharacterized protein</fullName>
    </submittedName>
</protein>
<feature type="transmembrane region" description="Helical" evidence="1">
    <location>
        <begin position="438"/>
        <end position="458"/>
    </location>
</feature>
<evidence type="ECO:0000313" key="2">
    <source>
        <dbReference type="EMBL" id="CYV10779.1"/>
    </source>
</evidence>
<name>A0A0Z8H529_STRSU</name>
<keyword evidence="1" id="KW-0472">Membrane</keyword>
<evidence type="ECO:0000313" key="4">
    <source>
        <dbReference type="Proteomes" id="UP000072083"/>
    </source>
</evidence>
<dbReference type="RefSeq" id="WP_044759283.1">
    <property type="nucleotide sequence ID" value="NZ_CEEJ01000103.1"/>
</dbReference>
<reference evidence="2 4" key="1">
    <citation type="submission" date="2016-02" db="EMBL/GenBank/DDBJ databases">
        <authorList>
            <consortium name="Pathogen Informatics"/>
        </authorList>
    </citation>
    <scope>NUCLEOTIDE SEQUENCE [LARGE SCALE GENOMIC DNA]</scope>
    <source>
        <strain evidence="2 4">LSS44</strain>
    </source>
</reference>
<evidence type="ECO:0000313" key="3">
    <source>
        <dbReference type="EMBL" id="TII04406.1"/>
    </source>
</evidence>
<keyword evidence="1" id="KW-1133">Transmembrane helix</keyword>
<dbReference type="EMBL" id="FIGZ01000019">
    <property type="protein sequence ID" value="CYV10779.1"/>
    <property type="molecule type" value="Genomic_DNA"/>
</dbReference>
<gene>
    <name evidence="2" type="ORF">ERS132406_01670</name>
    <name evidence="3" type="ORF">FAJ36_08420</name>
</gene>
<dbReference type="Proteomes" id="UP000072083">
    <property type="component" value="Unassembled WGS sequence"/>
</dbReference>
<evidence type="ECO:0000313" key="5">
    <source>
        <dbReference type="Proteomes" id="UP000305785"/>
    </source>
</evidence>
<organism evidence="2 4">
    <name type="scientific">Streptococcus suis</name>
    <dbReference type="NCBI Taxonomy" id="1307"/>
    <lineage>
        <taxon>Bacteria</taxon>
        <taxon>Bacillati</taxon>
        <taxon>Bacillota</taxon>
        <taxon>Bacilli</taxon>
        <taxon>Lactobacillales</taxon>
        <taxon>Streptococcaceae</taxon>
        <taxon>Streptococcus</taxon>
    </lineage>
</organism>
<keyword evidence="1" id="KW-0812">Transmembrane</keyword>
<dbReference type="EMBL" id="SSXN01000012">
    <property type="protein sequence ID" value="TII04406.1"/>
    <property type="molecule type" value="Genomic_DNA"/>
</dbReference>
<reference evidence="3 5" key="2">
    <citation type="submission" date="2019-04" db="EMBL/GenBank/DDBJ databases">
        <title>Genome analysis of Streptococcus suis strain WUSS330.</title>
        <authorList>
            <person name="Chen H."/>
            <person name="Gao X."/>
            <person name="Wu Z."/>
        </authorList>
    </citation>
    <scope>NUCLEOTIDE SEQUENCE [LARGE SCALE GENOMIC DNA]</scope>
    <source>
        <strain evidence="3 5">WUSS330</strain>
    </source>
</reference>
<dbReference type="AlphaFoldDB" id="A0A0Z8H529"/>
<dbReference type="Proteomes" id="UP000305785">
    <property type="component" value="Unassembled WGS sequence"/>
</dbReference>
<accession>A0A0Z8H529</accession>
<proteinExistence type="predicted"/>
<feature type="transmembrane region" description="Helical" evidence="1">
    <location>
        <begin position="412"/>
        <end position="432"/>
    </location>
</feature>